<feature type="region of interest" description="Disordered" evidence="3">
    <location>
        <begin position="208"/>
        <end position="231"/>
    </location>
</feature>
<reference evidence="4" key="1">
    <citation type="journal article" date="2012" name="BMC Genomics">
        <title>Characterisation of full-length cDNA sequences provides insights into the Eimeria tenella transcriptome.</title>
        <authorList>
            <person name="Amiruddin N."/>
            <person name="Lee X.W."/>
            <person name="Blake D.P."/>
            <person name="Suzuki Y."/>
            <person name="Tay Y.L."/>
            <person name="Lim L.S."/>
            <person name="Tomley F.M."/>
            <person name="Watanabe J."/>
            <person name="Sugimoto C."/>
            <person name="Wan K.L."/>
        </authorList>
    </citation>
    <scope>NUCLEOTIDE SEQUENCE</scope>
    <source>
        <strain evidence="4">Houghton</strain>
    </source>
</reference>
<feature type="compositionally biased region" description="Low complexity" evidence="3">
    <location>
        <begin position="312"/>
        <end position="332"/>
    </location>
</feature>
<dbReference type="AlphaFoldDB" id="H9BA26"/>
<dbReference type="VEuPathDB" id="ToxoDB:ETH2_1248100"/>
<protein>
    <submittedName>
        <fullName evidence="4">Uncharacterized protein</fullName>
    </submittedName>
</protein>
<dbReference type="Gene3D" id="3.40.50.300">
    <property type="entry name" value="P-loop containing nucleotide triphosphate hydrolases"/>
    <property type="match status" value="1"/>
</dbReference>
<dbReference type="InterPro" id="IPR027417">
    <property type="entry name" value="P-loop_NTPase"/>
</dbReference>
<proteinExistence type="evidence at transcript level"/>
<dbReference type="SUPFAM" id="SSF52540">
    <property type="entry name" value="P-loop containing nucleoside triphosphate hydrolases"/>
    <property type="match status" value="1"/>
</dbReference>
<dbReference type="GO" id="GO:0003924">
    <property type="term" value="F:GTPase activity"/>
    <property type="evidence" value="ECO:0007669"/>
    <property type="project" value="InterPro"/>
</dbReference>
<dbReference type="Pfam" id="PF00025">
    <property type="entry name" value="Arf"/>
    <property type="match status" value="1"/>
</dbReference>
<dbReference type="GO" id="GO:0005525">
    <property type="term" value="F:GTP binding"/>
    <property type="evidence" value="ECO:0007669"/>
    <property type="project" value="UniProtKB-KW"/>
</dbReference>
<evidence type="ECO:0000313" key="4">
    <source>
        <dbReference type="EMBL" id="AET50836.1"/>
    </source>
</evidence>
<evidence type="ECO:0000256" key="2">
    <source>
        <dbReference type="ARBA" id="ARBA00023134"/>
    </source>
</evidence>
<keyword evidence="1" id="KW-0547">Nucleotide-binding</keyword>
<feature type="region of interest" description="Disordered" evidence="3">
    <location>
        <begin position="289"/>
        <end position="332"/>
    </location>
</feature>
<evidence type="ECO:0000256" key="3">
    <source>
        <dbReference type="SAM" id="MobiDB-lite"/>
    </source>
</evidence>
<keyword evidence="2" id="KW-0342">GTP-binding</keyword>
<name>H9BA26_EIMTE</name>
<sequence length="332" mass="34971">MFGRIARRCCCRWPQQLLSSSRGCCELLLQLLQQVLLQLLQMRPRDLLARPSRAWGRLLARCRQQQQQQQQQHLRVLLVGRRFSGKTALVYRLKLGAFIPTRPSVGNNTESFVLHCEGPAGAASAAAAAAEEGSSGCDGDTLLSVSSFDLETPATTGSSDGSVSSSSSSGCCCCRGETQQQLAACFAAAQPQRELQQHICCMRPQQLRGEAGGPPGGPIDPQPLTQSSPSASLVGVISPQDLEVKEEVPKSPAQHFGHSVALLEASGVRTPASFVLSPGPLNGLIEGIEGPQRERPAAAAAAAEPLQQSRGVAPSVSAQTASSTAASLLEDL</sequence>
<evidence type="ECO:0000256" key="1">
    <source>
        <dbReference type="ARBA" id="ARBA00022741"/>
    </source>
</evidence>
<dbReference type="EMBL" id="JN987613">
    <property type="protein sequence ID" value="AET50836.1"/>
    <property type="molecule type" value="mRNA"/>
</dbReference>
<dbReference type="InterPro" id="IPR006689">
    <property type="entry name" value="Small_GTPase_ARF/SAR"/>
</dbReference>
<organism evidence="4">
    <name type="scientific">Eimeria tenella</name>
    <name type="common">Coccidian parasite</name>
    <dbReference type="NCBI Taxonomy" id="5802"/>
    <lineage>
        <taxon>Eukaryota</taxon>
        <taxon>Sar</taxon>
        <taxon>Alveolata</taxon>
        <taxon>Apicomplexa</taxon>
        <taxon>Conoidasida</taxon>
        <taxon>Coccidia</taxon>
        <taxon>Eucoccidiorida</taxon>
        <taxon>Eimeriorina</taxon>
        <taxon>Eimeriidae</taxon>
        <taxon>Eimeria</taxon>
    </lineage>
</organism>
<accession>H9BA26</accession>